<dbReference type="Proteomes" id="UP001293791">
    <property type="component" value="Unassembled WGS sequence"/>
</dbReference>
<dbReference type="InterPro" id="IPR051786">
    <property type="entry name" value="ASN_synthetase/amidase"/>
</dbReference>
<evidence type="ECO:0000256" key="2">
    <source>
        <dbReference type="ARBA" id="ARBA00012737"/>
    </source>
</evidence>
<proteinExistence type="predicted"/>
<gene>
    <name evidence="5" type="ORF">Cyrtocomes_01101</name>
</gene>
<dbReference type="PANTHER" id="PTHR43284">
    <property type="entry name" value="ASPARAGINE SYNTHETASE (GLUTAMINE-HYDROLYZING)"/>
    <property type="match status" value="1"/>
</dbReference>
<dbReference type="SUPFAM" id="SSF52402">
    <property type="entry name" value="Adenine nucleotide alpha hydrolases-like"/>
    <property type="match status" value="1"/>
</dbReference>
<sequence length="446" mass="50730">MPMGAGANLNTEHFYTLFFANLNQLLNSESTPFKEIFEVENGFGLKISRGEISFVQIWNPFEIKGDFSHEEIIPTFLNTVKALSDHEFNVSVSLSGGLDSSSMLMSLAHVTDNKDRISAFTWGVDEVASSSEYNHAKKVTDFCGVSLKKVGDARPWKRIGEKISQRVDRPSFTCIVNQIWDGDDSVVAGKSVVFDGHGGDQIFCEGIQDRALCDYFLDKGLSGITDNARKLTRLSRKSIFFFLTKALSGLYQHYTKSFNPLQYYDFKVSDWFKGSIDKNTYKELLMPRFMRSYNGCPPAKLAQILSIFVGPFQSKISNKAGGVPILYPYYSQPMVELCLKMPIYNSYDEHNSRLPFRRAVSEFFKTDLPFRRSKGETSGVLQIGLQQNIKRIQELLLEGYFARNNLVDLDKMQNLIHKVAHGMVEHMHPFAALLTTELWLENWNIK</sequence>
<organism evidence="5 6">
    <name type="scientific">Candidatus Cyrtobacter comes</name>
    <dbReference type="NCBI Taxonomy" id="675776"/>
    <lineage>
        <taxon>Bacteria</taxon>
        <taxon>Pseudomonadati</taxon>
        <taxon>Pseudomonadota</taxon>
        <taxon>Alphaproteobacteria</taxon>
        <taxon>Rickettsiales</taxon>
        <taxon>Candidatus Midichloriaceae</taxon>
        <taxon>Candidatus Cyrtobacter</taxon>
    </lineage>
</organism>
<evidence type="ECO:0000256" key="3">
    <source>
        <dbReference type="ARBA" id="ARBA00048741"/>
    </source>
</evidence>
<dbReference type="InterPro" id="IPR001962">
    <property type="entry name" value="Asn_synthase"/>
</dbReference>
<feature type="domain" description="Asparagine synthetase" evidence="4">
    <location>
        <begin position="77"/>
        <end position="441"/>
    </location>
</feature>
<dbReference type="Pfam" id="PF00733">
    <property type="entry name" value="Asn_synthase"/>
    <property type="match status" value="1"/>
</dbReference>
<evidence type="ECO:0000256" key="1">
    <source>
        <dbReference type="ARBA" id="ARBA00005187"/>
    </source>
</evidence>
<reference evidence="5 6" key="1">
    <citation type="submission" date="2023-02" db="EMBL/GenBank/DDBJ databases">
        <title>Host association and intracellularity evolved multiple times independently in the Rickettsiales.</title>
        <authorList>
            <person name="Castelli M."/>
            <person name="Nardi T."/>
            <person name="Gammuto L."/>
            <person name="Bellinzona G."/>
            <person name="Sabaneyeva E."/>
            <person name="Potekhin A."/>
            <person name="Serra V."/>
            <person name="Petroni G."/>
            <person name="Sassera D."/>
        </authorList>
    </citation>
    <scope>NUCLEOTIDE SEQUENCE [LARGE SCALE GENOMIC DNA]</scope>
    <source>
        <strain evidence="5 6">BOD18</strain>
    </source>
</reference>
<evidence type="ECO:0000313" key="5">
    <source>
        <dbReference type="EMBL" id="MDZ5762709.1"/>
    </source>
</evidence>
<dbReference type="EMBL" id="JARGYT010000093">
    <property type="protein sequence ID" value="MDZ5762709.1"/>
    <property type="molecule type" value="Genomic_DNA"/>
</dbReference>
<evidence type="ECO:0000313" key="6">
    <source>
        <dbReference type="Proteomes" id="UP001293791"/>
    </source>
</evidence>
<dbReference type="EC" id="6.3.5.4" evidence="2"/>
<dbReference type="Gene3D" id="3.40.50.620">
    <property type="entry name" value="HUPs"/>
    <property type="match status" value="1"/>
</dbReference>
<comment type="catalytic activity">
    <reaction evidence="3">
        <text>L-aspartate + L-glutamine + ATP + H2O = L-asparagine + L-glutamate + AMP + diphosphate + H(+)</text>
        <dbReference type="Rhea" id="RHEA:12228"/>
        <dbReference type="ChEBI" id="CHEBI:15377"/>
        <dbReference type="ChEBI" id="CHEBI:15378"/>
        <dbReference type="ChEBI" id="CHEBI:29985"/>
        <dbReference type="ChEBI" id="CHEBI:29991"/>
        <dbReference type="ChEBI" id="CHEBI:30616"/>
        <dbReference type="ChEBI" id="CHEBI:33019"/>
        <dbReference type="ChEBI" id="CHEBI:58048"/>
        <dbReference type="ChEBI" id="CHEBI:58359"/>
        <dbReference type="ChEBI" id="CHEBI:456215"/>
        <dbReference type="EC" id="6.3.5.4"/>
    </reaction>
</comment>
<protein>
    <recommendedName>
        <fullName evidence="2">asparagine synthase (glutamine-hydrolyzing)</fullName>
        <ecNumber evidence="2">6.3.5.4</ecNumber>
    </recommendedName>
</protein>
<name>A0ABU5L9B1_9RICK</name>
<evidence type="ECO:0000259" key="4">
    <source>
        <dbReference type="Pfam" id="PF00733"/>
    </source>
</evidence>
<comment type="caution">
    <text evidence="5">The sequence shown here is derived from an EMBL/GenBank/DDBJ whole genome shotgun (WGS) entry which is preliminary data.</text>
</comment>
<dbReference type="RefSeq" id="WP_322498157.1">
    <property type="nucleotide sequence ID" value="NZ_JARGYT010000093.1"/>
</dbReference>
<dbReference type="InterPro" id="IPR014729">
    <property type="entry name" value="Rossmann-like_a/b/a_fold"/>
</dbReference>
<keyword evidence="6" id="KW-1185">Reference proteome</keyword>
<dbReference type="PANTHER" id="PTHR43284:SF1">
    <property type="entry name" value="ASPARAGINE SYNTHETASE"/>
    <property type="match status" value="1"/>
</dbReference>
<comment type="pathway">
    <text evidence="1">Amino-acid biosynthesis; L-asparagine biosynthesis; L-asparagine from L-aspartate (L-Gln route): step 1/1.</text>
</comment>
<accession>A0ABU5L9B1</accession>